<organism evidence="1 2">
    <name type="scientific">Actinacidiphila cocklensis</name>
    <dbReference type="NCBI Taxonomy" id="887465"/>
    <lineage>
        <taxon>Bacteria</taxon>
        <taxon>Bacillati</taxon>
        <taxon>Actinomycetota</taxon>
        <taxon>Actinomycetes</taxon>
        <taxon>Kitasatosporales</taxon>
        <taxon>Streptomycetaceae</taxon>
        <taxon>Actinacidiphila</taxon>
    </lineage>
</organism>
<dbReference type="AlphaFoldDB" id="A0A9W4EC42"/>
<proteinExistence type="predicted"/>
<evidence type="ECO:0000313" key="2">
    <source>
        <dbReference type="Proteomes" id="UP001152519"/>
    </source>
</evidence>
<reference evidence="1" key="1">
    <citation type="submission" date="2021-05" db="EMBL/GenBank/DDBJ databases">
        <authorList>
            <person name="Arsene-Ploetze F."/>
        </authorList>
    </citation>
    <scope>NUCLEOTIDE SEQUENCE</scope>
    <source>
        <strain evidence="1">DSM 42138</strain>
    </source>
</reference>
<sequence>MRVLLPGSSSLPGLADLGYERNHNHVAAQCLLPPSQIFACPVVR</sequence>
<protein>
    <submittedName>
        <fullName evidence="1">Uncharacterized protein</fullName>
    </submittedName>
</protein>
<dbReference type="EMBL" id="CAJSLV010000129">
    <property type="protein sequence ID" value="CAG6399499.1"/>
    <property type="molecule type" value="Genomic_DNA"/>
</dbReference>
<accession>A0A9W4EC42</accession>
<evidence type="ECO:0000313" key="1">
    <source>
        <dbReference type="EMBL" id="CAG6399499.1"/>
    </source>
</evidence>
<dbReference type="Proteomes" id="UP001152519">
    <property type="component" value="Unassembled WGS sequence"/>
</dbReference>
<gene>
    <name evidence="1" type="ORF">SCOCK_930012</name>
</gene>
<comment type="caution">
    <text evidence="1">The sequence shown here is derived from an EMBL/GenBank/DDBJ whole genome shotgun (WGS) entry which is preliminary data.</text>
</comment>
<name>A0A9W4EC42_9ACTN</name>
<keyword evidence="2" id="KW-1185">Reference proteome</keyword>